<evidence type="ECO:0000313" key="11">
    <source>
        <dbReference type="EMBL" id="OGL87317.1"/>
    </source>
</evidence>
<organism evidence="11 12">
    <name type="scientific">Candidatus Uhrbacteria bacterium RIFCSPLOWO2_02_FULL_48_12</name>
    <dbReference type="NCBI Taxonomy" id="1802407"/>
    <lineage>
        <taxon>Bacteria</taxon>
        <taxon>Candidatus Uhriibacteriota</taxon>
    </lineage>
</organism>
<comment type="catalytic activity">
    <reaction evidence="6">
        <text>DNA(n) + a 2'-deoxyribonucleoside 5'-triphosphate = DNA(n+1) + diphosphate</text>
        <dbReference type="Rhea" id="RHEA:22508"/>
        <dbReference type="Rhea" id="RHEA-COMP:17339"/>
        <dbReference type="Rhea" id="RHEA-COMP:17340"/>
        <dbReference type="ChEBI" id="CHEBI:33019"/>
        <dbReference type="ChEBI" id="CHEBI:61560"/>
        <dbReference type="ChEBI" id="CHEBI:173112"/>
        <dbReference type="EC" id="2.7.7.7"/>
    </reaction>
</comment>
<protein>
    <recommendedName>
        <fullName evidence="1">DNA-directed DNA polymerase</fullName>
        <ecNumber evidence="1">2.7.7.7</ecNumber>
    </recommendedName>
</protein>
<dbReference type="Pfam" id="PF14579">
    <property type="entry name" value="HHH_6"/>
    <property type="match status" value="1"/>
</dbReference>
<gene>
    <name evidence="11" type="ORF">A3I40_01705</name>
</gene>
<name>A0A1F7VBD3_9BACT</name>
<dbReference type="CDD" id="cd12113">
    <property type="entry name" value="PHP_PolIIIA_DnaE3"/>
    <property type="match status" value="1"/>
</dbReference>
<dbReference type="InterPro" id="IPR040982">
    <property type="entry name" value="DNA_pol3_finger"/>
</dbReference>
<dbReference type="EC" id="2.7.7.7" evidence="1"/>
<evidence type="ECO:0000259" key="7">
    <source>
        <dbReference type="Pfam" id="PF02811"/>
    </source>
</evidence>
<dbReference type="GO" id="GO:0006260">
    <property type="term" value="P:DNA replication"/>
    <property type="evidence" value="ECO:0007669"/>
    <property type="project" value="UniProtKB-KW"/>
</dbReference>
<dbReference type="InterPro" id="IPR029460">
    <property type="entry name" value="DNAPol_HHH"/>
</dbReference>
<dbReference type="InterPro" id="IPR016195">
    <property type="entry name" value="Pol/histidinol_Pase-like"/>
</dbReference>
<dbReference type="Pfam" id="PF17657">
    <property type="entry name" value="DNA_pol3_finger"/>
    <property type="match status" value="1"/>
</dbReference>
<dbReference type="Pfam" id="PF07733">
    <property type="entry name" value="DNA_pol3_alpha"/>
    <property type="match status" value="1"/>
</dbReference>
<dbReference type="EMBL" id="MGEP01000021">
    <property type="protein sequence ID" value="OGL87317.1"/>
    <property type="molecule type" value="Genomic_DNA"/>
</dbReference>
<dbReference type="InterPro" id="IPR041931">
    <property type="entry name" value="DNA_pol3_alpha_thumb_dom"/>
</dbReference>
<dbReference type="STRING" id="1802407.A3I40_01705"/>
<evidence type="ECO:0000256" key="1">
    <source>
        <dbReference type="ARBA" id="ARBA00012417"/>
    </source>
</evidence>
<evidence type="ECO:0000256" key="3">
    <source>
        <dbReference type="ARBA" id="ARBA00022695"/>
    </source>
</evidence>
<dbReference type="SUPFAM" id="SSF89550">
    <property type="entry name" value="PHP domain-like"/>
    <property type="match status" value="1"/>
</dbReference>
<reference evidence="11 12" key="1">
    <citation type="journal article" date="2016" name="Nat. Commun.">
        <title>Thousands of microbial genomes shed light on interconnected biogeochemical processes in an aquifer system.</title>
        <authorList>
            <person name="Anantharaman K."/>
            <person name="Brown C.T."/>
            <person name="Hug L.A."/>
            <person name="Sharon I."/>
            <person name="Castelle C.J."/>
            <person name="Probst A.J."/>
            <person name="Thomas B.C."/>
            <person name="Singh A."/>
            <person name="Wilkins M.J."/>
            <person name="Karaoz U."/>
            <person name="Brodie E.L."/>
            <person name="Williams K.H."/>
            <person name="Hubbard S.S."/>
            <person name="Banfield J.F."/>
        </authorList>
    </citation>
    <scope>NUCLEOTIDE SEQUENCE [LARGE SCALE GENOMIC DNA]</scope>
</reference>
<dbReference type="NCBIfam" id="NF004226">
    <property type="entry name" value="PRK05673.1"/>
    <property type="match status" value="1"/>
</dbReference>
<sequence>MDSLALTDHGVLYGAIEFYKEALKHKIKPIIGLEAYVAPNLLTDKRPKIDDSPWHLTLLAENNEGYSNLLKLTTIAHLEGFYYRPRVDREALKKHAAGLVALSGCLGGEVAQLLLKDNYEEARRVTGVYVSIFGRNNYFLEIQSHPALPDQVKVNKGLIKLSADTGLPLVATRDSHYLELDDKEAQDAMVCVQTGKLISDTDRLNMTEVDLDFCSADKLAEFFDDLPEAITNTARIADRCQAELALGKWIFPDFAVPPQTTPDRHLAELARAGLQERISPVSEEANERLRYELDIISQKGYATYFLVVADFVAWARAQGIVSTTRGSAAGSLVAYALGITTVNPLEYRLPFERFLNPFRPTPPDIDMDFADDRRDEVINYVKQKYGEDRVAQIATFGTMMARAAVRDIGRVLGYPYALCDRVAKMIPFGSQGFHMTLDRALATTLELRKLYEEDPQVERMLNLARKVEGCARHVSVHAAGVVITPTPLTDYTPLQRDPKGEAIITQYDMYALDPNVSAQSVGLLKMDFLGIRNLSILGHAVKLIEQLHHIKIDLNKIPLDDKKTYKLLAKGETMGLFQLSGSGMTRYLKDLKPTTIHDIMAMVALFRPGPMNNIPEFIRRKHNSRLITYADPRLKPILERSYGILTYQDDVLLIAIELAGYTWAEVDKLRKAIGKKIPAEMAAQKERFIRGCQEHGKLPGEKAEELWKHIEPFAAYGFNKAHAASYGIVAYQTAYLKANYPSEYMTAVLTAESGDLDTVAEIIVECRRMGIEVLPPLLNESFENFTRLDDKHIRFGLAAIKNLGTDIARLIITERQQGGLFESLEDFLRRIQARSFNKKSLESLIKAGALDEWGDRQTLLDNMEALLKYNRGAVEAKQAVEDTLFGAADNFLPPLVLQPSSVSAEKSQLLAWERELLGLYLTEHPLQEFANAIQDIVVPWRYLSYYRSGDTVAVMGLVESIRQITTKGGEPMLFVKLSDLGGGGEVVVFPSILKTTAAVWQKDKPIIMAGRMSDRGETNVVCETVEELRPPALADIAKRWRRLRYVRREPAAPEDEPMEAVDWTPESDSGTIIM</sequence>
<dbReference type="CDD" id="cd04485">
    <property type="entry name" value="DnaE_OBF"/>
    <property type="match status" value="1"/>
</dbReference>
<dbReference type="InterPro" id="IPR011708">
    <property type="entry name" value="DNA_pol3_alpha_NTPase_dom"/>
</dbReference>
<dbReference type="AlphaFoldDB" id="A0A1F7VBD3"/>
<keyword evidence="4" id="KW-0235">DNA replication</keyword>
<evidence type="ECO:0000256" key="2">
    <source>
        <dbReference type="ARBA" id="ARBA00022679"/>
    </source>
</evidence>
<feature type="domain" description="PHP" evidence="7">
    <location>
        <begin position="1"/>
        <end position="145"/>
    </location>
</feature>
<evidence type="ECO:0000259" key="9">
    <source>
        <dbReference type="Pfam" id="PF14579"/>
    </source>
</evidence>
<dbReference type="Gene3D" id="3.20.20.140">
    <property type="entry name" value="Metal-dependent hydrolases"/>
    <property type="match status" value="1"/>
</dbReference>
<evidence type="ECO:0000313" key="12">
    <source>
        <dbReference type="Proteomes" id="UP000178723"/>
    </source>
</evidence>
<dbReference type="Gene3D" id="1.10.150.870">
    <property type="match status" value="1"/>
</dbReference>
<dbReference type="InterPro" id="IPR004013">
    <property type="entry name" value="PHP_dom"/>
</dbReference>
<evidence type="ECO:0000256" key="4">
    <source>
        <dbReference type="ARBA" id="ARBA00022705"/>
    </source>
</evidence>
<evidence type="ECO:0000256" key="6">
    <source>
        <dbReference type="ARBA" id="ARBA00049244"/>
    </source>
</evidence>
<keyword evidence="2" id="KW-0808">Transferase</keyword>
<keyword evidence="3" id="KW-0548">Nucleotidyltransferase</keyword>
<keyword evidence="5" id="KW-0239">DNA-directed DNA polymerase</keyword>
<feature type="domain" description="DNA polymerase helix-hairpin-helix motif" evidence="9">
    <location>
        <begin position="770"/>
        <end position="858"/>
    </location>
</feature>
<feature type="domain" description="DNA polymerase III alpha subunit finger" evidence="10">
    <location>
        <begin position="533"/>
        <end position="696"/>
    </location>
</feature>
<dbReference type="NCBIfam" id="TIGR00594">
    <property type="entry name" value="polc"/>
    <property type="match status" value="1"/>
</dbReference>
<dbReference type="Proteomes" id="UP000178723">
    <property type="component" value="Unassembled WGS sequence"/>
</dbReference>
<evidence type="ECO:0000256" key="5">
    <source>
        <dbReference type="ARBA" id="ARBA00022932"/>
    </source>
</evidence>
<evidence type="ECO:0000259" key="8">
    <source>
        <dbReference type="Pfam" id="PF07733"/>
    </source>
</evidence>
<dbReference type="GO" id="GO:0003887">
    <property type="term" value="F:DNA-directed DNA polymerase activity"/>
    <property type="evidence" value="ECO:0007669"/>
    <property type="project" value="UniProtKB-KW"/>
</dbReference>
<dbReference type="PANTHER" id="PTHR32294">
    <property type="entry name" value="DNA POLYMERASE III SUBUNIT ALPHA"/>
    <property type="match status" value="1"/>
</dbReference>
<comment type="caution">
    <text evidence="11">The sequence shown here is derived from an EMBL/GenBank/DDBJ whole genome shotgun (WGS) entry which is preliminary data.</text>
</comment>
<accession>A0A1F7VBD3</accession>
<evidence type="ECO:0000259" key="10">
    <source>
        <dbReference type="Pfam" id="PF17657"/>
    </source>
</evidence>
<proteinExistence type="predicted"/>
<dbReference type="Gene3D" id="1.10.10.1600">
    <property type="entry name" value="Bacterial DNA polymerase III alpha subunit, thumb domain"/>
    <property type="match status" value="1"/>
</dbReference>
<dbReference type="InterPro" id="IPR004805">
    <property type="entry name" value="DnaE2/DnaE/PolC"/>
</dbReference>
<dbReference type="Pfam" id="PF02811">
    <property type="entry name" value="PHP"/>
    <property type="match status" value="1"/>
</dbReference>
<feature type="domain" description="Bacterial DNA polymerase III alpha subunit NTPase" evidence="8">
    <location>
        <begin position="265"/>
        <end position="530"/>
    </location>
</feature>
<dbReference type="GO" id="GO:0008408">
    <property type="term" value="F:3'-5' exonuclease activity"/>
    <property type="evidence" value="ECO:0007669"/>
    <property type="project" value="InterPro"/>
</dbReference>
<dbReference type="PANTHER" id="PTHR32294:SF0">
    <property type="entry name" value="DNA POLYMERASE III SUBUNIT ALPHA"/>
    <property type="match status" value="1"/>
</dbReference>